<dbReference type="HOGENOM" id="CLU_2196892_0_0_1"/>
<dbReference type="AlphaFoldDB" id="N1PVI6"/>
<protein>
    <submittedName>
        <fullName evidence="2">Uncharacterized protein</fullName>
    </submittedName>
</protein>
<sequence>MSALGSRSARLGWSGPVRSGPVQDNTCGGQCANYVGTVPAGRRPPGREIWTLLQATFIMHRYQYHVQARDGRGDDMAADLRTSLAGSSGRREGLLAAYWRDQELEATG</sequence>
<dbReference type="Proteomes" id="UP000016933">
    <property type="component" value="Unassembled WGS sequence"/>
</dbReference>
<accession>N1PVI6</accession>
<keyword evidence="3" id="KW-1185">Reference proteome</keyword>
<reference evidence="2 3" key="2">
    <citation type="journal article" date="2012" name="PLoS Pathog.">
        <title>Diverse lifestyles and strategies of plant pathogenesis encoded in the genomes of eighteen Dothideomycetes fungi.</title>
        <authorList>
            <person name="Ohm R.A."/>
            <person name="Feau N."/>
            <person name="Henrissat B."/>
            <person name="Schoch C.L."/>
            <person name="Horwitz B.A."/>
            <person name="Barry K.W."/>
            <person name="Condon B.J."/>
            <person name="Copeland A.C."/>
            <person name="Dhillon B."/>
            <person name="Glaser F."/>
            <person name="Hesse C.N."/>
            <person name="Kosti I."/>
            <person name="LaButti K."/>
            <person name="Lindquist E.A."/>
            <person name="Lucas S."/>
            <person name="Salamov A.A."/>
            <person name="Bradshaw R.E."/>
            <person name="Ciuffetti L."/>
            <person name="Hamelin R.C."/>
            <person name="Kema G.H.J."/>
            <person name="Lawrence C."/>
            <person name="Scott J.A."/>
            <person name="Spatafora J.W."/>
            <person name="Turgeon B.G."/>
            <person name="de Wit P.J.G.M."/>
            <person name="Zhong S."/>
            <person name="Goodwin S.B."/>
            <person name="Grigoriev I.V."/>
        </authorList>
    </citation>
    <scope>NUCLEOTIDE SEQUENCE [LARGE SCALE GENOMIC DNA]</scope>
    <source>
        <strain evidence="3">NZE10 / CBS 128990</strain>
    </source>
</reference>
<organism evidence="2 3">
    <name type="scientific">Dothistroma septosporum (strain NZE10 / CBS 128990)</name>
    <name type="common">Red band needle blight fungus</name>
    <name type="synonym">Mycosphaerella pini</name>
    <dbReference type="NCBI Taxonomy" id="675120"/>
    <lineage>
        <taxon>Eukaryota</taxon>
        <taxon>Fungi</taxon>
        <taxon>Dikarya</taxon>
        <taxon>Ascomycota</taxon>
        <taxon>Pezizomycotina</taxon>
        <taxon>Dothideomycetes</taxon>
        <taxon>Dothideomycetidae</taxon>
        <taxon>Mycosphaerellales</taxon>
        <taxon>Mycosphaerellaceae</taxon>
        <taxon>Dothistroma</taxon>
    </lineage>
</organism>
<proteinExistence type="predicted"/>
<evidence type="ECO:0000313" key="2">
    <source>
        <dbReference type="EMBL" id="EME47486.1"/>
    </source>
</evidence>
<evidence type="ECO:0000313" key="3">
    <source>
        <dbReference type="Proteomes" id="UP000016933"/>
    </source>
</evidence>
<reference evidence="3" key="1">
    <citation type="journal article" date="2012" name="PLoS Genet.">
        <title>The genomes of the fungal plant pathogens Cladosporium fulvum and Dothistroma septosporum reveal adaptation to different hosts and lifestyles but also signatures of common ancestry.</title>
        <authorList>
            <person name="de Wit P.J.G.M."/>
            <person name="van der Burgt A."/>
            <person name="Oekmen B."/>
            <person name="Stergiopoulos I."/>
            <person name="Abd-Elsalam K.A."/>
            <person name="Aerts A.L."/>
            <person name="Bahkali A.H."/>
            <person name="Beenen H.G."/>
            <person name="Chettri P."/>
            <person name="Cox M.P."/>
            <person name="Datema E."/>
            <person name="de Vries R.P."/>
            <person name="Dhillon B."/>
            <person name="Ganley A.R."/>
            <person name="Griffiths S.A."/>
            <person name="Guo Y."/>
            <person name="Hamelin R.C."/>
            <person name="Henrissat B."/>
            <person name="Kabir M.S."/>
            <person name="Jashni M.K."/>
            <person name="Kema G."/>
            <person name="Klaubauf S."/>
            <person name="Lapidus A."/>
            <person name="Levasseur A."/>
            <person name="Lindquist E."/>
            <person name="Mehrabi R."/>
            <person name="Ohm R.A."/>
            <person name="Owen T.J."/>
            <person name="Salamov A."/>
            <person name="Schwelm A."/>
            <person name="Schijlen E."/>
            <person name="Sun H."/>
            <person name="van den Burg H.A."/>
            <person name="van Ham R.C.H.J."/>
            <person name="Zhang S."/>
            <person name="Goodwin S.B."/>
            <person name="Grigoriev I.V."/>
            <person name="Collemare J."/>
            <person name="Bradshaw R.E."/>
        </authorList>
    </citation>
    <scope>NUCLEOTIDE SEQUENCE [LARGE SCALE GENOMIC DNA]</scope>
    <source>
        <strain evidence="3">NZE10 / CBS 128990</strain>
    </source>
</reference>
<gene>
    <name evidence="2" type="ORF">DOTSEDRAFT_31914</name>
</gene>
<name>N1PVI6_DOTSN</name>
<feature type="region of interest" description="Disordered" evidence="1">
    <location>
        <begin position="1"/>
        <end position="25"/>
    </location>
</feature>
<dbReference type="EMBL" id="KB446536">
    <property type="protein sequence ID" value="EME47486.1"/>
    <property type="molecule type" value="Genomic_DNA"/>
</dbReference>
<evidence type="ECO:0000256" key="1">
    <source>
        <dbReference type="SAM" id="MobiDB-lite"/>
    </source>
</evidence>